<dbReference type="Proteomes" id="UP000237423">
    <property type="component" value="Unassembled WGS sequence"/>
</dbReference>
<accession>A0A2S5CGM7</accession>
<dbReference type="Pfam" id="PF05929">
    <property type="entry name" value="Phage_GPO"/>
    <property type="match status" value="1"/>
</dbReference>
<reference evidence="3 4" key="1">
    <citation type="submission" date="2017-11" db="EMBL/GenBank/DDBJ databases">
        <title>Draft Genome Sequence of Methylobacter psychrotolerans Sph1T, an Obligate Methanotroph from Low-Temperature Environments.</title>
        <authorList>
            <person name="Oshkin I.Y."/>
            <person name="Miroshnikov K."/>
            <person name="Belova S.E."/>
            <person name="Korzhenkov A."/>
            <person name="Toshchakov S.V."/>
            <person name="Dedysh S.N."/>
        </authorList>
    </citation>
    <scope>NUCLEOTIDE SEQUENCE [LARGE SCALE GENOMIC DNA]</scope>
    <source>
        <strain evidence="3 4">Sph1</strain>
    </source>
</reference>
<evidence type="ECO:0000256" key="1">
    <source>
        <dbReference type="SAM" id="MobiDB-lite"/>
    </source>
</evidence>
<dbReference type="InterPro" id="IPR009228">
    <property type="entry name" value="Capsid_scaffold_GpO"/>
</dbReference>
<comment type="caution">
    <text evidence="3">The sequence shown here is derived from an EMBL/GenBank/DDBJ whole genome shotgun (WGS) entry which is preliminary data.</text>
</comment>
<keyword evidence="2" id="KW-0472">Membrane</keyword>
<evidence type="ECO:0008006" key="5">
    <source>
        <dbReference type="Google" id="ProtNLM"/>
    </source>
</evidence>
<name>A0A2S5CGM7_9GAMM</name>
<keyword evidence="2" id="KW-0812">Transmembrane</keyword>
<evidence type="ECO:0000313" key="3">
    <source>
        <dbReference type="EMBL" id="POZ49892.1"/>
    </source>
</evidence>
<dbReference type="EMBL" id="PGFZ01000020">
    <property type="protein sequence ID" value="POZ49892.1"/>
    <property type="molecule type" value="Genomic_DNA"/>
</dbReference>
<organism evidence="3 4">
    <name type="scientific">Methylovulum psychrotolerans</name>
    <dbReference type="NCBI Taxonomy" id="1704499"/>
    <lineage>
        <taxon>Bacteria</taxon>
        <taxon>Pseudomonadati</taxon>
        <taxon>Pseudomonadota</taxon>
        <taxon>Gammaproteobacteria</taxon>
        <taxon>Methylococcales</taxon>
        <taxon>Methylococcaceae</taxon>
        <taxon>Methylovulum</taxon>
    </lineage>
</organism>
<feature type="transmembrane region" description="Helical" evidence="2">
    <location>
        <begin position="23"/>
        <end position="52"/>
    </location>
</feature>
<sequence length="335" mass="36718">MQSGLYWLKFLILFDLVGIKRGWIGGALLCAGLLVICVQLGVLAIKGLIVALKTKPFRVARSGNTIDGRKITLEMLTQAVETYNRDSYTALIWPDHLRGYNLGVVDSISLQKNTEGGVDLYAVFEPNDFYRYNNDSGQRLFTSIEVMPNFAGTGKWYFTGLAATDNPASLGTEEVRFSKLPDDKNFYSTFIESNVVVEDDKPPSWFMKFTKHLQIKGDDEMASTEYVELKKLFDAQTVAFTELKESVTKLTGTNPPPPAAGDDVKVTELTAKVTELTTQVAEKDKLLTDFTAKLATLETGFTDISTKLAAALQEQPGTNSPTAGGGGADEFAAYV</sequence>
<evidence type="ECO:0000256" key="2">
    <source>
        <dbReference type="SAM" id="Phobius"/>
    </source>
</evidence>
<dbReference type="AlphaFoldDB" id="A0A2S5CGM7"/>
<feature type="region of interest" description="Disordered" evidence="1">
    <location>
        <begin position="315"/>
        <end position="335"/>
    </location>
</feature>
<protein>
    <recommendedName>
        <fullName evidence="5">Phage capsid protein</fullName>
    </recommendedName>
</protein>
<proteinExistence type="predicted"/>
<evidence type="ECO:0000313" key="4">
    <source>
        <dbReference type="Proteomes" id="UP000237423"/>
    </source>
</evidence>
<gene>
    <name evidence="3" type="ORF">AADEFJLK_04338</name>
</gene>
<keyword evidence="2" id="KW-1133">Transmembrane helix</keyword>